<dbReference type="Proteomes" id="UP000494216">
    <property type="component" value="Unassembled WGS sequence"/>
</dbReference>
<evidence type="ECO:0000256" key="5">
    <source>
        <dbReference type="ARBA" id="ARBA00022692"/>
    </source>
</evidence>
<dbReference type="InterPro" id="IPR023043">
    <property type="entry name" value="NAD(P)H_OxRDtase_bac/plastid"/>
</dbReference>
<dbReference type="GO" id="GO:0008137">
    <property type="term" value="F:NADH dehydrogenase (ubiquinone) activity"/>
    <property type="evidence" value="ECO:0007669"/>
    <property type="project" value="InterPro"/>
</dbReference>
<evidence type="ECO:0000256" key="4">
    <source>
        <dbReference type="ARBA" id="ARBA00022475"/>
    </source>
</evidence>
<dbReference type="PANTHER" id="PTHR11058">
    <property type="entry name" value="NADH-UBIQUINONE OXIDOREDUCTASE CHAIN 3"/>
    <property type="match status" value="1"/>
</dbReference>
<keyword evidence="11 12" id="KW-0472">Membrane</keyword>
<keyword evidence="7 12" id="KW-1278">Translocase</keyword>
<evidence type="ECO:0000313" key="14">
    <source>
        <dbReference type="EMBL" id="CAA9891652.1"/>
    </source>
</evidence>
<evidence type="ECO:0000313" key="15">
    <source>
        <dbReference type="Proteomes" id="UP000494216"/>
    </source>
</evidence>
<dbReference type="GO" id="GO:0048038">
    <property type="term" value="F:quinone binding"/>
    <property type="evidence" value="ECO:0007669"/>
    <property type="project" value="UniProtKB-KW"/>
</dbReference>
<gene>
    <name evidence="12" type="primary">nuoA</name>
    <name evidence="14" type="ORF">METHB2_470016</name>
</gene>
<evidence type="ECO:0000256" key="7">
    <source>
        <dbReference type="ARBA" id="ARBA00022967"/>
    </source>
</evidence>
<comment type="subcellular location">
    <subcellularLocation>
        <location evidence="12 13">Cell membrane</location>
        <topology evidence="12 13">Multi-pass membrane protein</topology>
    </subcellularLocation>
    <subcellularLocation>
        <location evidence="1">Membrane</location>
        <topology evidence="1">Multi-pass membrane protein</topology>
    </subcellularLocation>
</comment>
<reference evidence="14 15" key="1">
    <citation type="submission" date="2020-02" db="EMBL/GenBank/DDBJ databases">
        <authorList>
            <person name="Hogendoorn C."/>
        </authorList>
    </citation>
    <scope>NUCLEOTIDE SEQUENCE [LARGE SCALE GENOMIC DNA]</scope>
    <source>
        <strain evidence="14">METHB21</strain>
    </source>
</reference>
<protein>
    <recommendedName>
        <fullName evidence="12">NADH-quinone oxidoreductase subunit A</fullName>
        <ecNumber evidence="12">7.1.1.-</ecNumber>
    </recommendedName>
    <alternativeName>
        <fullName evidence="12">NADH dehydrogenase I subunit A</fullName>
    </alternativeName>
    <alternativeName>
        <fullName evidence="12">NDH-1 subunit A</fullName>
    </alternativeName>
    <alternativeName>
        <fullName evidence="12">NUO1</fullName>
    </alternativeName>
</protein>
<evidence type="ECO:0000256" key="2">
    <source>
        <dbReference type="ARBA" id="ARBA00008472"/>
    </source>
</evidence>
<proteinExistence type="inferred from homology"/>
<evidence type="ECO:0000256" key="3">
    <source>
        <dbReference type="ARBA" id="ARBA00022448"/>
    </source>
</evidence>
<keyword evidence="3 12" id="KW-0813">Transport</keyword>
<dbReference type="InterPro" id="IPR038430">
    <property type="entry name" value="NDAH_ubi_oxred_su3_sf"/>
</dbReference>
<comment type="caution">
    <text evidence="14">The sequence shown here is derived from an EMBL/GenBank/DDBJ whole genome shotgun (WGS) entry which is preliminary data.</text>
</comment>
<evidence type="ECO:0000256" key="1">
    <source>
        <dbReference type="ARBA" id="ARBA00004141"/>
    </source>
</evidence>
<dbReference type="EC" id="7.1.1.-" evidence="12"/>
<sequence>MKFVNLPWQNSKIWKSRLIYGTIQLSFRIFESFFNFTLFDKCGGLPMNTEAILAGNLPPLIIYFAAVLAITCVMLGGAYLLGQRHRAKAADEPFESGIVPTGDVHIRFSVHFYLLAIFFVIFDMETVFLFAWSIALNESGWAGFIEASIFIIVLFAALIYLWAIGALEWSTRRQRIDQSRFRL</sequence>
<dbReference type="Gene3D" id="1.20.58.1610">
    <property type="entry name" value="NADH:ubiquinone/plastoquinone oxidoreductase, chain 3"/>
    <property type="match status" value="1"/>
</dbReference>
<feature type="transmembrane region" description="Helical" evidence="12">
    <location>
        <begin position="141"/>
        <end position="165"/>
    </location>
</feature>
<dbReference type="GO" id="GO:0050136">
    <property type="term" value="F:NADH dehydrogenase (quinone) (non-electrogenic) activity"/>
    <property type="evidence" value="ECO:0007669"/>
    <property type="project" value="UniProtKB-UniRule"/>
</dbReference>
<evidence type="ECO:0000256" key="11">
    <source>
        <dbReference type="ARBA" id="ARBA00023136"/>
    </source>
</evidence>
<organism evidence="14 15">
    <name type="scientific">Candidatus Methylobacter favarea</name>
    <dbReference type="NCBI Taxonomy" id="2707345"/>
    <lineage>
        <taxon>Bacteria</taxon>
        <taxon>Pseudomonadati</taxon>
        <taxon>Pseudomonadota</taxon>
        <taxon>Gammaproteobacteria</taxon>
        <taxon>Methylococcales</taxon>
        <taxon>Methylococcaceae</taxon>
        <taxon>Methylobacter</taxon>
    </lineage>
</organism>
<evidence type="ECO:0000256" key="10">
    <source>
        <dbReference type="ARBA" id="ARBA00023075"/>
    </source>
</evidence>
<keyword evidence="8 12" id="KW-1133">Transmembrane helix</keyword>
<comment type="function">
    <text evidence="12">NDH-1 shuttles electrons from NADH, via FMN and iron-sulfur (Fe-S) centers, to quinones in the respiratory chain. The immediate electron acceptor for the enzyme in this species is believed to be ubiquinone. Couples the redox reaction to proton translocation (for every two electrons transferred, four hydrogen ions are translocated across the cytoplasmic membrane), and thus conserves the redox energy in a proton gradient.</text>
</comment>
<evidence type="ECO:0000256" key="8">
    <source>
        <dbReference type="ARBA" id="ARBA00022989"/>
    </source>
</evidence>
<dbReference type="PANTHER" id="PTHR11058:SF21">
    <property type="entry name" value="NADH-QUINONE OXIDOREDUCTASE SUBUNIT A"/>
    <property type="match status" value="1"/>
</dbReference>
<keyword evidence="15" id="KW-1185">Reference proteome</keyword>
<keyword evidence="5 12" id="KW-0812">Transmembrane</keyword>
<keyword evidence="10 12" id="KW-0830">Ubiquinone</keyword>
<evidence type="ECO:0000256" key="6">
    <source>
        <dbReference type="ARBA" id="ARBA00022719"/>
    </source>
</evidence>
<comment type="catalytic activity">
    <reaction evidence="12 13">
        <text>a quinone + NADH + 5 H(+)(in) = a quinol + NAD(+) + 4 H(+)(out)</text>
        <dbReference type="Rhea" id="RHEA:57888"/>
        <dbReference type="ChEBI" id="CHEBI:15378"/>
        <dbReference type="ChEBI" id="CHEBI:24646"/>
        <dbReference type="ChEBI" id="CHEBI:57540"/>
        <dbReference type="ChEBI" id="CHEBI:57945"/>
        <dbReference type="ChEBI" id="CHEBI:132124"/>
    </reaction>
</comment>
<feature type="transmembrane region" description="Helical" evidence="12">
    <location>
        <begin position="112"/>
        <end position="135"/>
    </location>
</feature>
<name>A0A8S0X256_9GAMM</name>
<dbReference type="EMBL" id="CADCXN010000077">
    <property type="protein sequence ID" value="CAA9891652.1"/>
    <property type="molecule type" value="Genomic_DNA"/>
</dbReference>
<evidence type="ECO:0000256" key="13">
    <source>
        <dbReference type="RuleBase" id="RU003639"/>
    </source>
</evidence>
<accession>A0A8S0X256</accession>
<comment type="subunit">
    <text evidence="12">NDH-1 is composed of 14 different subunits. Subunits NuoA, H, J, K, L, M, N constitute the membrane sector of the complex.</text>
</comment>
<dbReference type="AlphaFoldDB" id="A0A8S0X256"/>
<dbReference type="GO" id="GO:0030964">
    <property type="term" value="C:NADH dehydrogenase complex"/>
    <property type="evidence" value="ECO:0007669"/>
    <property type="project" value="TreeGrafter"/>
</dbReference>
<evidence type="ECO:0000256" key="9">
    <source>
        <dbReference type="ARBA" id="ARBA00023027"/>
    </source>
</evidence>
<comment type="similarity">
    <text evidence="2 12 13">Belongs to the complex I subunit 3 family.</text>
</comment>
<dbReference type="InterPro" id="IPR000440">
    <property type="entry name" value="NADH_UbQ/plastoQ_OxRdtase_su3"/>
</dbReference>
<evidence type="ECO:0000256" key="12">
    <source>
        <dbReference type="HAMAP-Rule" id="MF_01394"/>
    </source>
</evidence>
<dbReference type="HAMAP" id="MF_01394">
    <property type="entry name" value="NDH1_NuoA"/>
    <property type="match status" value="1"/>
</dbReference>
<dbReference type="GO" id="GO:0005886">
    <property type="term" value="C:plasma membrane"/>
    <property type="evidence" value="ECO:0007669"/>
    <property type="project" value="UniProtKB-SubCell"/>
</dbReference>
<keyword evidence="4 12" id="KW-1003">Cell membrane</keyword>
<dbReference type="Pfam" id="PF00507">
    <property type="entry name" value="Oxidored_q4"/>
    <property type="match status" value="1"/>
</dbReference>
<keyword evidence="6 12" id="KW-0874">Quinone</keyword>
<feature type="transmembrane region" description="Helical" evidence="12">
    <location>
        <begin position="60"/>
        <end position="81"/>
    </location>
</feature>
<keyword evidence="9 12" id="KW-0520">NAD</keyword>